<organism evidence="2 3">
    <name type="scientific">Mycena albidolilacea</name>
    <dbReference type="NCBI Taxonomy" id="1033008"/>
    <lineage>
        <taxon>Eukaryota</taxon>
        <taxon>Fungi</taxon>
        <taxon>Dikarya</taxon>
        <taxon>Basidiomycota</taxon>
        <taxon>Agaricomycotina</taxon>
        <taxon>Agaricomycetes</taxon>
        <taxon>Agaricomycetidae</taxon>
        <taxon>Agaricales</taxon>
        <taxon>Marasmiineae</taxon>
        <taxon>Mycenaceae</taxon>
        <taxon>Mycena</taxon>
    </lineage>
</organism>
<reference evidence="2" key="1">
    <citation type="submission" date="2023-03" db="EMBL/GenBank/DDBJ databases">
        <title>Massive genome expansion in bonnet fungi (Mycena s.s.) driven by repeated elements and novel gene families across ecological guilds.</title>
        <authorList>
            <consortium name="Lawrence Berkeley National Laboratory"/>
            <person name="Harder C.B."/>
            <person name="Miyauchi S."/>
            <person name="Viragh M."/>
            <person name="Kuo A."/>
            <person name="Thoen E."/>
            <person name="Andreopoulos B."/>
            <person name="Lu D."/>
            <person name="Skrede I."/>
            <person name="Drula E."/>
            <person name="Henrissat B."/>
            <person name="Morin E."/>
            <person name="Kohler A."/>
            <person name="Barry K."/>
            <person name="LaButti K."/>
            <person name="Morin E."/>
            <person name="Salamov A."/>
            <person name="Lipzen A."/>
            <person name="Mereny Z."/>
            <person name="Hegedus B."/>
            <person name="Baldrian P."/>
            <person name="Stursova M."/>
            <person name="Weitz H."/>
            <person name="Taylor A."/>
            <person name="Grigoriev I.V."/>
            <person name="Nagy L.G."/>
            <person name="Martin F."/>
            <person name="Kauserud H."/>
        </authorList>
    </citation>
    <scope>NUCLEOTIDE SEQUENCE</scope>
    <source>
        <strain evidence="2">CBHHK002</strain>
    </source>
</reference>
<feature type="compositionally biased region" description="Polar residues" evidence="1">
    <location>
        <begin position="61"/>
        <end position="77"/>
    </location>
</feature>
<dbReference type="EMBL" id="JARIHO010000008">
    <property type="protein sequence ID" value="KAJ7356965.1"/>
    <property type="molecule type" value="Genomic_DNA"/>
</dbReference>
<dbReference type="AlphaFoldDB" id="A0AAD7AF38"/>
<dbReference type="SUPFAM" id="SSF48403">
    <property type="entry name" value="Ankyrin repeat"/>
    <property type="match status" value="1"/>
</dbReference>
<keyword evidence="3" id="KW-1185">Reference proteome</keyword>
<feature type="region of interest" description="Disordered" evidence="1">
    <location>
        <begin position="46"/>
        <end position="77"/>
    </location>
</feature>
<dbReference type="InterPro" id="IPR036770">
    <property type="entry name" value="Ankyrin_rpt-contain_sf"/>
</dbReference>
<accession>A0AAD7AF38</accession>
<evidence type="ECO:0000313" key="2">
    <source>
        <dbReference type="EMBL" id="KAJ7356965.1"/>
    </source>
</evidence>
<name>A0AAD7AF38_9AGAR</name>
<dbReference type="Proteomes" id="UP001218218">
    <property type="component" value="Unassembled WGS sequence"/>
</dbReference>
<dbReference type="Gene3D" id="1.25.40.20">
    <property type="entry name" value="Ankyrin repeat-containing domain"/>
    <property type="match status" value="1"/>
</dbReference>
<protein>
    <submittedName>
        <fullName evidence="2">Uncharacterized protein</fullName>
    </submittedName>
</protein>
<evidence type="ECO:0000256" key="1">
    <source>
        <dbReference type="SAM" id="MobiDB-lite"/>
    </source>
</evidence>
<proteinExistence type="predicted"/>
<comment type="caution">
    <text evidence="2">The sequence shown here is derived from an EMBL/GenBank/DDBJ whole genome shotgun (WGS) entry which is preliminary data.</text>
</comment>
<gene>
    <name evidence="2" type="ORF">DFH08DRAFT_954279</name>
</gene>
<sequence>MLLETRPHLPREFLAKLVAEPFMSDKKLSIFTKEFHATTRLKGIDRNQPEFSAEPSLRRAASSTPSTSHLPRRTATSSEEVYGGYTFLHMAVDETDPPLAWEMIRSDSLIDKVNDKGQTPLLQALERREPRRCPQNGRCANTPTSTVTWQGKVVSAPHFACAMNDWELVALLFRYGAESQPTPSCVDAETFLANAAAKRQFKGIKGNTKATRPPRACPCFSSKPISGCHARRMPYPTLWTTRARAAPRRPTGCCKARNIEVAETWDEERRWLQSSRSYHPGRAAGVCVAGATGLDVVGVNVAVIDVEGEAISTHFGLADTSLITRNLCHAMAATSIPSALGGWLNRAMAVGWSQERNN</sequence>
<evidence type="ECO:0000313" key="3">
    <source>
        <dbReference type="Proteomes" id="UP001218218"/>
    </source>
</evidence>